<dbReference type="Pfam" id="PF02643">
    <property type="entry name" value="DUF192"/>
    <property type="match status" value="1"/>
</dbReference>
<dbReference type="PANTHER" id="PTHR37953:SF1">
    <property type="entry name" value="UPF0127 PROTEIN MJ1496"/>
    <property type="match status" value="1"/>
</dbReference>
<name>A0ABU8YR95_9CYAN</name>
<dbReference type="InterPro" id="IPR003795">
    <property type="entry name" value="DUF192"/>
</dbReference>
<dbReference type="InterPro" id="IPR038695">
    <property type="entry name" value="Saro_0823-like_sf"/>
</dbReference>
<reference evidence="1 2" key="1">
    <citation type="journal article" date="2020" name="Harmful Algae">
        <title>Molecular and morphological characterization of a novel dihydroanatoxin-a producing Microcoleus species (cyanobacteria) from the Russian River, California, USA.</title>
        <authorList>
            <person name="Conklin K.Y."/>
            <person name="Stancheva R."/>
            <person name="Otten T.G."/>
            <person name="Fadness R."/>
            <person name="Boyer G.L."/>
            <person name="Read B."/>
            <person name="Zhang X."/>
            <person name="Sheath R.G."/>
        </authorList>
    </citation>
    <scope>NUCLEOTIDE SEQUENCE [LARGE SCALE GENOMIC DNA]</scope>
    <source>
        <strain evidence="1 2">PTRS2</strain>
    </source>
</reference>
<proteinExistence type="predicted"/>
<organism evidence="1 2">
    <name type="scientific">Microcoleus anatoxicus PTRS2</name>
    <dbReference type="NCBI Taxonomy" id="2705321"/>
    <lineage>
        <taxon>Bacteria</taxon>
        <taxon>Bacillati</taxon>
        <taxon>Cyanobacteriota</taxon>
        <taxon>Cyanophyceae</taxon>
        <taxon>Oscillatoriophycideae</taxon>
        <taxon>Oscillatoriales</taxon>
        <taxon>Microcoleaceae</taxon>
        <taxon>Microcoleus</taxon>
        <taxon>Microcoleus anatoxicus</taxon>
    </lineage>
</organism>
<comment type="caution">
    <text evidence="1">The sequence shown here is derived from an EMBL/GenBank/DDBJ whole genome shotgun (WGS) entry which is preliminary data.</text>
</comment>
<protein>
    <submittedName>
        <fullName evidence="1">DUF192 domain-containing protein</fullName>
    </submittedName>
</protein>
<keyword evidence="2" id="KW-1185">Reference proteome</keyword>
<gene>
    <name evidence="1" type="ORF">WMG39_17950</name>
</gene>
<evidence type="ECO:0000313" key="2">
    <source>
        <dbReference type="Proteomes" id="UP001384579"/>
    </source>
</evidence>
<dbReference type="Gene3D" id="2.60.120.1140">
    <property type="entry name" value="Protein of unknown function DUF192"/>
    <property type="match status" value="1"/>
</dbReference>
<dbReference type="PANTHER" id="PTHR37953">
    <property type="entry name" value="UPF0127 PROTEIN MJ1496"/>
    <property type="match status" value="1"/>
</dbReference>
<evidence type="ECO:0000313" key="1">
    <source>
        <dbReference type="EMBL" id="MEK0186721.1"/>
    </source>
</evidence>
<dbReference type="EMBL" id="JBBLXS010000249">
    <property type="protein sequence ID" value="MEK0186721.1"/>
    <property type="molecule type" value="Genomic_DNA"/>
</dbReference>
<dbReference type="Proteomes" id="UP001384579">
    <property type="component" value="Unassembled WGS sequence"/>
</dbReference>
<accession>A0ABU8YR95</accession>
<dbReference type="RefSeq" id="WP_340524622.1">
    <property type="nucleotide sequence ID" value="NZ_JBBLXS010000249.1"/>
</dbReference>
<sequence>MSYFANLLGIGLSVCLLGCSPTLPVANSDVTATLALQPTVTASQGQVLPVSAKARIADRSIELEVATTPEQQAIGLMYRTSLPDDRGMLFEFKPARWVNFWMKNCEISLDMIFLRDGVVTAIQPAAPPCTADPCPTYGPDTMVDRVIELRSGRAAELGLKVGDRIAIEFI</sequence>